<proteinExistence type="predicted"/>
<organism evidence="1">
    <name type="scientific">Myoviridae sp. ctiv53</name>
    <dbReference type="NCBI Taxonomy" id="2827703"/>
    <lineage>
        <taxon>Viruses</taxon>
        <taxon>Duplodnaviria</taxon>
        <taxon>Heunggongvirae</taxon>
        <taxon>Uroviricota</taxon>
        <taxon>Caudoviricetes</taxon>
    </lineage>
</organism>
<reference evidence="1" key="1">
    <citation type="journal article" date="2021" name="Proc. Natl. Acad. Sci. U.S.A.">
        <title>A Catalog of Tens of Thousands of Viruses from Human Metagenomes Reveals Hidden Associations with Chronic Diseases.</title>
        <authorList>
            <person name="Tisza M.J."/>
            <person name="Buck C.B."/>
        </authorList>
    </citation>
    <scope>NUCLEOTIDE SEQUENCE</scope>
    <source>
        <strain evidence="1">Ctiv53</strain>
    </source>
</reference>
<accession>A0A8S5THN5</accession>
<evidence type="ECO:0000313" key="1">
    <source>
        <dbReference type="EMBL" id="DAF62797.1"/>
    </source>
</evidence>
<sequence length="55" mass="6003">MSDGVSGHLATAAYNQLAGVWETMQAVHSHDSTAADHIGHLIDQLNQRQGNRNYD</sequence>
<protein>
    <submittedName>
        <fullName evidence="1">Uncharacterized protein</fullName>
    </submittedName>
</protein>
<name>A0A8S5THN5_9CAUD</name>
<dbReference type="EMBL" id="BK032828">
    <property type="protein sequence ID" value="DAF62797.1"/>
    <property type="molecule type" value="Genomic_DNA"/>
</dbReference>